<sequence length="340" mass="38424">MDEKCMAKAYCEQCRDFVDVEIVAAEEITMLDGVPYAYPVHYGVCRHCGGKATPDEILQENQRAFIDAVRAHNGIVSQRVIANIPKRYCIGKRPLSKVLGWGEQTYSRFLDGDVPSRYYSDIIERIGRSPLAYLLVLHSNKEALSKVAFEKSKRASLQFLMSAGSMIERVAAYILARTGSASPLALQKELYYVDGVANAFLGCPLFFERCEAWVRGPVYPQLWKDLDLRNVREESLFGEEVAQEIEDTFSESELVILRAIVTHVACYSPFVLQNITHKESPWLDARAGISNDEASDAEITEDAIKNYFSKIKADYDMQQPSDIGKYMQAMVVRLQEESKL</sequence>
<keyword evidence="3" id="KW-1185">Reference proteome</keyword>
<dbReference type="EMBL" id="NFIE01000006">
    <property type="protein sequence ID" value="OUN89022.1"/>
    <property type="molecule type" value="Genomic_DNA"/>
</dbReference>
<evidence type="ECO:0000313" key="2">
    <source>
        <dbReference type="EMBL" id="OUN89022.1"/>
    </source>
</evidence>
<reference evidence="3" key="1">
    <citation type="submission" date="2017-04" db="EMBL/GenBank/DDBJ databases">
        <title>Function of individual gut microbiota members based on whole genome sequencing of pure cultures obtained from chicken caecum.</title>
        <authorList>
            <person name="Medvecky M."/>
            <person name="Cejkova D."/>
            <person name="Polansky O."/>
            <person name="Karasova D."/>
            <person name="Kubasova T."/>
            <person name="Cizek A."/>
            <person name="Rychlik I."/>
        </authorList>
    </citation>
    <scope>NUCLEOTIDE SEQUENCE [LARGE SCALE GENOMIC DNA]</scope>
    <source>
        <strain evidence="3">An5</strain>
    </source>
</reference>
<dbReference type="OrthoDB" id="7349669at2"/>
<protein>
    <recommendedName>
        <fullName evidence="1">Antitoxin SocA-like Panacea domain-containing protein</fullName>
    </recommendedName>
</protein>
<dbReference type="InterPro" id="IPR025272">
    <property type="entry name" value="SocA_Panacea"/>
</dbReference>
<dbReference type="RefSeq" id="WP_094335185.1">
    <property type="nucleotide sequence ID" value="NZ_NFIE01000006.1"/>
</dbReference>
<accession>A0A1Y3XU77</accession>
<comment type="caution">
    <text evidence="2">The sequence shown here is derived from an EMBL/GenBank/DDBJ whole genome shotgun (WGS) entry which is preliminary data.</text>
</comment>
<evidence type="ECO:0000259" key="1">
    <source>
        <dbReference type="Pfam" id="PF13274"/>
    </source>
</evidence>
<dbReference type="AlphaFoldDB" id="A0A1Y3XU77"/>
<organism evidence="2 3">
    <name type="scientific">[Collinsella] massiliensis</name>
    <dbReference type="NCBI Taxonomy" id="1232426"/>
    <lineage>
        <taxon>Bacteria</taxon>
        <taxon>Bacillati</taxon>
        <taxon>Actinomycetota</taxon>
        <taxon>Coriobacteriia</taxon>
        <taxon>Coriobacteriales</taxon>
        <taxon>Coriobacteriaceae</taxon>
        <taxon>Enorma</taxon>
    </lineage>
</organism>
<gene>
    <name evidence="2" type="ORF">B5G02_03335</name>
</gene>
<dbReference type="Pfam" id="PF13274">
    <property type="entry name" value="SocA_Panacea"/>
    <property type="match status" value="1"/>
</dbReference>
<name>A0A1Y3XU77_9ACTN</name>
<feature type="domain" description="Antitoxin SocA-like Panacea" evidence="1">
    <location>
        <begin position="186"/>
        <end position="282"/>
    </location>
</feature>
<evidence type="ECO:0000313" key="3">
    <source>
        <dbReference type="Proteomes" id="UP000195781"/>
    </source>
</evidence>
<dbReference type="Proteomes" id="UP000195781">
    <property type="component" value="Unassembled WGS sequence"/>
</dbReference>
<proteinExistence type="predicted"/>